<gene>
    <name evidence="2" type="ORF">ENH14_01625</name>
</gene>
<comment type="caution">
    <text evidence="2">The sequence shown here is derived from an EMBL/GenBank/DDBJ whole genome shotgun (WGS) entry which is preliminary data.</text>
</comment>
<evidence type="ECO:0000313" key="2">
    <source>
        <dbReference type="EMBL" id="HDL60133.1"/>
    </source>
</evidence>
<dbReference type="Pfam" id="PF09413">
    <property type="entry name" value="DUF2007"/>
    <property type="match status" value="1"/>
</dbReference>
<reference evidence="2" key="1">
    <citation type="journal article" date="2020" name="mSystems">
        <title>Genome- and Community-Level Interaction Insights into Carbon Utilization and Element Cycling Functions of Hydrothermarchaeota in Hydrothermal Sediment.</title>
        <authorList>
            <person name="Zhou Z."/>
            <person name="Liu Y."/>
            <person name="Xu W."/>
            <person name="Pan J."/>
            <person name="Luo Z.H."/>
            <person name="Li M."/>
        </authorList>
    </citation>
    <scope>NUCLEOTIDE SEQUENCE [LARGE SCALE GENOMIC DNA]</scope>
    <source>
        <strain evidence="2">HyVt-28</strain>
    </source>
</reference>
<protein>
    <recommendedName>
        <fullName evidence="1">DUF2007 domain-containing protein</fullName>
    </recommendedName>
</protein>
<feature type="domain" description="DUF2007" evidence="1">
    <location>
        <begin position="1"/>
        <end position="54"/>
    </location>
</feature>
<organism evidence="2">
    <name type="scientific">candidate division WOR-3 bacterium</name>
    <dbReference type="NCBI Taxonomy" id="2052148"/>
    <lineage>
        <taxon>Bacteria</taxon>
        <taxon>Bacteria division WOR-3</taxon>
    </lineage>
</organism>
<proteinExistence type="predicted"/>
<dbReference type="EMBL" id="DRDR01000071">
    <property type="protein sequence ID" value="HDL60133.1"/>
    <property type="molecule type" value="Genomic_DNA"/>
</dbReference>
<name>A0A7V0LTS5_UNCW3</name>
<dbReference type="InterPro" id="IPR018551">
    <property type="entry name" value="DUF2007"/>
</dbReference>
<dbReference type="AlphaFoldDB" id="A0A7V0LTS5"/>
<accession>A0A7V0LTS5</accession>
<sequence length="59" mass="6425">MEAQIVKGRLESVGIPALLKYEAIGKVYGLTVDGLGKVEILVPEDLKEQALEELKEDEG</sequence>
<dbReference type="Proteomes" id="UP000886381">
    <property type="component" value="Unassembled WGS sequence"/>
</dbReference>
<evidence type="ECO:0000259" key="1">
    <source>
        <dbReference type="Pfam" id="PF09413"/>
    </source>
</evidence>